<dbReference type="Pfam" id="PF07678">
    <property type="entry name" value="TED_complement"/>
    <property type="match status" value="1"/>
</dbReference>
<evidence type="ECO:0000313" key="5">
    <source>
        <dbReference type="EMBL" id="KAK3086566.1"/>
    </source>
</evidence>
<comment type="caution">
    <text evidence="5">The sequence shown here is derived from an EMBL/GenBank/DDBJ whole genome shotgun (WGS) entry which is preliminary data.</text>
</comment>
<evidence type="ECO:0000256" key="3">
    <source>
        <dbReference type="ARBA" id="ARBA00023157"/>
    </source>
</evidence>
<dbReference type="SMART" id="SM01419">
    <property type="entry name" value="Thiol-ester_cl"/>
    <property type="match status" value="1"/>
</dbReference>
<accession>A0AA89BTB9</accession>
<keyword evidence="3" id="KW-1015">Disulfide bond</keyword>
<dbReference type="SUPFAM" id="SSF49410">
    <property type="entry name" value="Alpha-macroglobulin receptor domain"/>
    <property type="match status" value="1"/>
</dbReference>
<feature type="domain" description="Alpha-macroglobulin receptor-binding" evidence="4">
    <location>
        <begin position="481"/>
        <end position="568"/>
    </location>
</feature>
<proteinExistence type="predicted"/>
<reference evidence="5" key="1">
    <citation type="submission" date="2019-08" db="EMBL/GenBank/DDBJ databases">
        <title>The improved chromosome-level genome for the pearl oyster Pinctada fucata martensii using PacBio sequencing and Hi-C.</title>
        <authorList>
            <person name="Zheng Z."/>
        </authorList>
    </citation>
    <scope>NUCLEOTIDE SEQUENCE</scope>
    <source>
        <strain evidence="5">ZZ-2019</strain>
        <tissue evidence="5">Adductor muscle</tissue>
    </source>
</reference>
<dbReference type="InterPro" id="IPR036595">
    <property type="entry name" value="A-macroglobulin_rcpt-bd_sf"/>
</dbReference>
<dbReference type="Gene3D" id="2.60.120.1540">
    <property type="match status" value="2"/>
</dbReference>
<dbReference type="InterPro" id="IPR009048">
    <property type="entry name" value="A-macroglobulin_rcpt-bd"/>
</dbReference>
<evidence type="ECO:0000259" key="4">
    <source>
        <dbReference type="SMART" id="SM01361"/>
    </source>
</evidence>
<organism evidence="5 6">
    <name type="scientific">Pinctada imbricata</name>
    <name type="common">Atlantic pearl-oyster</name>
    <name type="synonym">Pinctada martensii</name>
    <dbReference type="NCBI Taxonomy" id="66713"/>
    <lineage>
        <taxon>Eukaryota</taxon>
        <taxon>Metazoa</taxon>
        <taxon>Spiralia</taxon>
        <taxon>Lophotrochozoa</taxon>
        <taxon>Mollusca</taxon>
        <taxon>Bivalvia</taxon>
        <taxon>Autobranchia</taxon>
        <taxon>Pteriomorphia</taxon>
        <taxon>Pterioida</taxon>
        <taxon>Pterioidea</taxon>
        <taxon>Pteriidae</taxon>
        <taxon>Pinctada</taxon>
    </lineage>
</organism>
<name>A0AA89BTB9_PINIB</name>
<dbReference type="PANTHER" id="PTHR11412">
    <property type="entry name" value="MACROGLOBULIN / COMPLEMENT"/>
    <property type="match status" value="1"/>
</dbReference>
<evidence type="ECO:0000256" key="1">
    <source>
        <dbReference type="ARBA" id="ARBA00022729"/>
    </source>
</evidence>
<dbReference type="InterPro" id="IPR047565">
    <property type="entry name" value="Alpha-macroglob_thiol-ester_cl"/>
</dbReference>
<dbReference type="Proteomes" id="UP001186944">
    <property type="component" value="Unassembled WGS sequence"/>
</dbReference>
<dbReference type="Gene3D" id="2.60.40.690">
    <property type="entry name" value="Alpha-macroglobulin, receptor-binding domain"/>
    <property type="match status" value="1"/>
</dbReference>
<protein>
    <recommendedName>
        <fullName evidence="4">Alpha-macroglobulin receptor-binding domain-containing protein</fullName>
    </recommendedName>
</protein>
<dbReference type="SMART" id="SM01361">
    <property type="entry name" value="A2M_recep"/>
    <property type="match status" value="1"/>
</dbReference>
<dbReference type="InterPro" id="IPR050473">
    <property type="entry name" value="A2M/Complement_sys"/>
</dbReference>
<sequence length="610" mass="67561">MGQALTNADKLLTIPSGCGEQNMITLVPNIFVLKYTKDIGSAGAMLTQKAEKNIAIGYQRELTYQHTDKSFSAFGNSDKSGSTWLTAFVVRSFAQAHSVMPNLVDINVISGAVSWLLKQYRVETGMFVEPGRVLHRDMQGGVDSTGEKLTAFVLISFVEAHDKFGDSIPYSIKTKLEANIASVTRFLESQYRNERLNKSDAFSMAMLAYALGAVDSSVTSDVIIDLNKLAYTKTEDGIIKEKCWQCDKQNNSAPPVAAKRRMGFIPPPPKPAPKGIETTAYAMLAYLKKEDTSGARPIMRWLNDQRTELGGYRSTQDTVMALFAMSEFSQKESPTPLNLGVTVSYVMENGTEKTYSFPTVDSTQEKLINRQHVVSNRQHVVSNRQHVVSNRQNVVSNRQHVVSNRQHVVSNRQHVLPSNTESVRIGASGTGYAVVTVSYKYNVPQGDESPDVEVIVNTWSDDGGETTYTQACVRYNGQDDSGMGLVTFQPATGHAFMGQQNLKDNLDTVMRVDMSSEGELEVYMDKFTNTDQCLKVQQFPTITVADLQNVTVRATVYYEPDITKTVSYNLKMETGPPKCRGSTCGSSLPMIQLSVWIGTITLVLFCQYIH</sequence>
<keyword evidence="6" id="KW-1185">Reference proteome</keyword>
<dbReference type="InterPro" id="IPR019742">
    <property type="entry name" value="MacrogloblnA2_CS"/>
</dbReference>
<dbReference type="InterPro" id="IPR011626">
    <property type="entry name" value="Alpha-macroglobulin_TED"/>
</dbReference>
<dbReference type="SUPFAM" id="SSF48239">
    <property type="entry name" value="Terpenoid cyclases/Protein prenyltransferases"/>
    <property type="match status" value="1"/>
</dbReference>
<dbReference type="Pfam" id="PF07677">
    <property type="entry name" value="A2M_recep"/>
    <property type="match status" value="1"/>
</dbReference>
<keyword evidence="1" id="KW-0732">Signal</keyword>
<dbReference type="InterPro" id="IPR008930">
    <property type="entry name" value="Terpenoid_cyclase/PrenylTrfase"/>
</dbReference>
<keyword evidence="2" id="KW-0882">Thioester bond</keyword>
<dbReference type="EMBL" id="VSWD01000012">
    <property type="protein sequence ID" value="KAK3086566.1"/>
    <property type="molecule type" value="Genomic_DNA"/>
</dbReference>
<dbReference type="Gene3D" id="1.50.10.20">
    <property type="match status" value="1"/>
</dbReference>
<gene>
    <name evidence="5" type="ORF">FSP39_020319</name>
</gene>
<dbReference type="PANTHER" id="PTHR11412:SF136">
    <property type="entry name" value="CD109 ANTIGEN"/>
    <property type="match status" value="1"/>
</dbReference>
<dbReference type="PROSITE" id="PS00477">
    <property type="entry name" value="ALPHA_2_MACROGLOBULIN"/>
    <property type="match status" value="1"/>
</dbReference>
<evidence type="ECO:0000256" key="2">
    <source>
        <dbReference type="ARBA" id="ARBA00022966"/>
    </source>
</evidence>
<dbReference type="AlphaFoldDB" id="A0AA89BTB9"/>
<dbReference type="GO" id="GO:0005615">
    <property type="term" value="C:extracellular space"/>
    <property type="evidence" value="ECO:0007669"/>
    <property type="project" value="InterPro"/>
</dbReference>
<evidence type="ECO:0000313" key="6">
    <source>
        <dbReference type="Proteomes" id="UP001186944"/>
    </source>
</evidence>